<dbReference type="EMBL" id="LXTC01000001">
    <property type="protein sequence ID" value="OBA22804.1"/>
    <property type="molecule type" value="Genomic_DNA"/>
</dbReference>
<keyword evidence="1" id="KW-1133">Transmembrane helix</keyword>
<dbReference type="Proteomes" id="UP000092555">
    <property type="component" value="Unassembled WGS sequence"/>
</dbReference>
<dbReference type="GeneID" id="30032326"/>
<evidence type="ECO:0000256" key="1">
    <source>
        <dbReference type="SAM" id="Phobius"/>
    </source>
</evidence>
<keyword evidence="1" id="KW-0472">Membrane</keyword>
<keyword evidence="3" id="KW-1185">Reference proteome</keyword>
<evidence type="ECO:0000313" key="3">
    <source>
        <dbReference type="Proteomes" id="UP000092555"/>
    </source>
</evidence>
<accession>A0A1A0HF89</accession>
<keyword evidence="1" id="KW-0812">Transmembrane</keyword>
<proteinExistence type="predicted"/>
<sequence>MRSLSHPRICHAIHTSLITFGTMLVLVIQWGVRTAADCPVQRSSPVCIILVLTAPV</sequence>
<dbReference type="AlphaFoldDB" id="A0A1A0HF89"/>
<name>A0A1A0HF89_9ASCO</name>
<evidence type="ECO:0000313" key="2">
    <source>
        <dbReference type="EMBL" id="OBA22804.1"/>
    </source>
</evidence>
<protein>
    <submittedName>
        <fullName evidence="2">Uncharacterized protein</fullName>
    </submittedName>
</protein>
<comment type="caution">
    <text evidence="2">The sequence shown here is derived from an EMBL/GenBank/DDBJ whole genome shotgun (WGS) entry which is preliminary data.</text>
</comment>
<organism evidence="2 3">
    <name type="scientific">Metschnikowia bicuspidata var. bicuspidata NRRL YB-4993</name>
    <dbReference type="NCBI Taxonomy" id="869754"/>
    <lineage>
        <taxon>Eukaryota</taxon>
        <taxon>Fungi</taxon>
        <taxon>Dikarya</taxon>
        <taxon>Ascomycota</taxon>
        <taxon>Saccharomycotina</taxon>
        <taxon>Pichiomycetes</taxon>
        <taxon>Metschnikowiaceae</taxon>
        <taxon>Metschnikowia</taxon>
    </lineage>
</organism>
<dbReference type="RefSeq" id="XP_018713285.1">
    <property type="nucleotide sequence ID" value="XM_018859351.1"/>
</dbReference>
<gene>
    <name evidence="2" type="ORF">METBIDRAFT_92842</name>
</gene>
<feature type="transmembrane region" description="Helical" evidence="1">
    <location>
        <begin position="12"/>
        <end position="32"/>
    </location>
</feature>
<reference evidence="2 3" key="1">
    <citation type="submission" date="2016-05" db="EMBL/GenBank/DDBJ databases">
        <title>Comparative genomics of biotechnologically important yeasts.</title>
        <authorList>
            <consortium name="DOE Joint Genome Institute"/>
            <person name="Riley R."/>
            <person name="Haridas S."/>
            <person name="Wolfe K.H."/>
            <person name="Lopes M.R."/>
            <person name="Hittinger C.T."/>
            <person name="Goker M."/>
            <person name="Salamov A."/>
            <person name="Wisecaver J."/>
            <person name="Long T.M."/>
            <person name="Aerts A.L."/>
            <person name="Barry K."/>
            <person name="Choi C."/>
            <person name="Clum A."/>
            <person name="Coughlan A.Y."/>
            <person name="Deshpande S."/>
            <person name="Douglass A.P."/>
            <person name="Hanson S.J."/>
            <person name="Klenk H.-P."/>
            <person name="LaButti K."/>
            <person name="Lapidus A."/>
            <person name="Lindquist E."/>
            <person name="Lipzen A."/>
            <person name="Meier-kolthoff J.P."/>
            <person name="Ohm R.A."/>
            <person name="Otillar R.P."/>
            <person name="Pangilinan J."/>
            <person name="Peng Y."/>
            <person name="Rokas A."/>
            <person name="Rosa C.A."/>
            <person name="Scheuner C."/>
            <person name="Sibirny A.A."/>
            <person name="Slot J.C."/>
            <person name="Stielow J.B."/>
            <person name="Sun H."/>
            <person name="Kurtzman C.P."/>
            <person name="Blackwell M."/>
            <person name="Grigoriev I.V."/>
            <person name="Jeffries T.W."/>
        </authorList>
    </citation>
    <scope>NUCLEOTIDE SEQUENCE [LARGE SCALE GENOMIC DNA]</scope>
    <source>
        <strain evidence="2 3">NRRL YB-4993</strain>
    </source>
</reference>